<name>A0A1Y6B3K1_9PROT</name>
<dbReference type="EMBL" id="FWZX01000001">
    <property type="protein sequence ID" value="SME87771.1"/>
    <property type="molecule type" value="Genomic_DNA"/>
</dbReference>
<dbReference type="STRING" id="560819.SAMN05428998_10110"/>
<keyword evidence="3" id="KW-1185">Reference proteome</keyword>
<feature type="compositionally biased region" description="Polar residues" evidence="1">
    <location>
        <begin position="1"/>
        <end position="13"/>
    </location>
</feature>
<dbReference type="Pfam" id="PF10098">
    <property type="entry name" value="DUF2336"/>
    <property type="match status" value="1"/>
</dbReference>
<feature type="region of interest" description="Disordered" evidence="1">
    <location>
        <begin position="1"/>
        <end position="30"/>
    </location>
</feature>
<organism evidence="2 3">
    <name type="scientific">Tistlia consotensis USBA 355</name>
    <dbReference type="NCBI Taxonomy" id="560819"/>
    <lineage>
        <taxon>Bacteria</taxon>
        <taxon>Pseudomonadati</taxon>
        <taxon>Pseudomonadota</taxon>
        <taxon>Alphaproteobacteria</taxon>
        <taxon>Rhodospirillales</taxon>
        <taxon>Rhodovibrionaceae</taxon>
        <taxon>Tistlia</taxon>
    </lineage>
</organism>
<protein>
    <submittedName>
        <fullName evidence="2">Uncharacterized conserved protein, DUF2336 family</fullName>
    </submittedName>
</protein>
<proteinExistence type="predicted"/>
<dbReference type="InterPro" id="IPR014598">
    <property type="entry name" value="UCP035865"/>
</dbReference>
<accession>A0A1Y6B3K1</accession>
<evidence type="ECO:0000256" key="1">
    <source>
        <dbReference type="SAM" id="MobiDB-lite"/>
    </source>
</evidence>
<sequence length="383" mass="41350">MSQSKPTPLLSSEQVERLLRDPSPQSRGDTAEAVGRLIAAAPLTEAERALANDIIEVLAQDLEQTVREAVARSLKDCPLLPQSMARRLAEDVEAVALPILSASEVLGEDDLLALVRDGVLAKQLAIAGRPRVSPGVSHALVETGRPPVITTLLANPGAEIREDSLHRIIDLSAADETLGRALVERPYLPLAVQQRLVGTISQELCDLLVQRHGLPGSLIERFVRQGGEGALTRLVRREPRIEEVEQLVRRLHAEGRLTTTLVLRALLEGDLQLFEAAMARLAGVPTANARTVMYRGGLTGLRRLYGRTGLAPELFGAVRLGIQVARDLGVAEGDRIPEDAEQAFANRLIQRVVASYREVYPAELETVLSQLALRVATPGGTGG</sequence>
<dbReference type="InterPro" id="IPR019285">
    <property type="entry name" value="DUF2336"/>
</dbReference>
<dbReference type="SUPFAM" id="SSF48371">
    <property type="entry name" value="ARM repeat"/>
    <property type="match status" value="1"/>
</dbReference>
<reference evidence="2 3" key="1">
    <citation type="submission" date="2017-04" db="EMBL/GenBank/DDBJ databases">
        <authorList>
            <person name="Afonso C.L."/>
            <person name="Miller P.J."/>
            <person name="Scott M.A."/>
            <person name="Spackman E."/>
            <person name="Goraichik I."/>
            <person name="Dimitrov K.M."/>
            <person name="Suarez D.L."/>
            <person name="Swayne D.E."/>
        </authorList>
    </citation>
    <scope>NUCLEOTIDE SEQUENCE [LARGE SCALE GENOMIC DNA]</scope>
    <source>
        <strain evidence="2 3">USBA 355</strain>
    </source>
</reference>
<evidence type="ECO:0000313" key="2">
    <source>
        <dbReference type="EMBL" id="SME87771.1"/>
    </source>
</evidence>
<dbReference type="Proteomes" id="UP000192917">
    <property type="component" value="Unassembled WGS sequence"/>
</dbReference>
<dbReference type="PIRSF" id="PIRSF035865">
    <property type="entry name" value="UCP035865"/>
    <property type="match status" value="1"/>
</dbReference>
<evidence type="ECO:0000313" key="3">
    <source>
        <dbReference type="Proteomes" id="UP000192917"/>
    </source>
</evidence>
<dbReference type="AlphaFoldDB" id="A0A1Y6B3K1"/>
<dbReference type="InterPro" id="IPR016024">
    <property type="entry name" value="ARM-type_fold"/>
</dbReference>
<dbReference type="RefSeq" id="WP_085120388.1">
    <property type="nucleotide sequence ID" value="NZ_FWZX01000001.1"/>
</dbReference>
<gene>
    <name evidence="2" type="ORF">SAMN05428998_10110</name>
</gene>